<dbReference type="VEuPathDB" id="FungiDB:FGRAMPH1_01G23997"/>
<dbReference type="RefSeq" id="XP_011326820.1">
    <property type="nucleotide sequence ID" value="XM_011328518.1"/>
</dbReference>
<evidence type="ECO:0000313" key="2">
    <source>
        <dbReference type="EMBL" id="CEF83795.1"/>
    </source>
</evidence>
<feature type="region of interest" description="Disordered" evidence="1">
    <location>
        <begin position="17"/>
        <end position="47"/>
    </location>
</feature>
<evidence type="ECO:0000256" key="1">
    <source>
        <dbReference type="SAM" id="MobiDB-lite"/>
    </source>
</evidence>
<reference evidence="2 4" key="3">
    <citation type="journal article" date="2015" name="BMC Genomics">
        <title>The completed genome sequence of the pathogenic ascomycete fungus Fusarium graminearum.</title>
        <authorList>
            <person name="King R."/>
            <person name="Urban M."/>
            <person name="Hammond-Kosack M.C."/>
            <person name="Hassani-Pak K."/>
            <person name="Hammond-Kosack K.E."/>
        </authorList>
    </citation>
    <scope>NUCLEOTIDE SEQUENCE [LARGE SCALE GENOMIC DNA]</scope>
    <source>
        <strain evidence="4">ATCC MYA-4620 / CBS 123657 / FGSC 9075 / NRRL 31084 / PH-1</strain>
        <strain evidence="2">PH-1</strain>
    </source>
</reference>
<sequence length="147" mass="16299">MQTRGVTLSTESRSFNLGAASRATANRKAGRDRDSDHSLNSHATPWTIPTPLPDSQLPIPHVYGLYRIDAVCVDGLMNNAILHISPIDATIYLTPTYPSSDSPMLKPSGYGRSTTFTSFVEEKAVVCKELWNEKERDWIQGCLHYSS</sequence>
<name>I1S883_GIBZE</name>
<dbReference type="AlphaFoldDB" id="I1S883"/>
<feature type="compositionally biased region" description="Basic and acidic residues" evidence="1">
    <location>
        <begin position="29"/>
        <end position="39"/>
    </location>
</feature>
<organism evidence="2 4">
    <name type="scientific">Gibberella zeae (strain ATCC MYA-4620 / CBS 123657 / FGSC 9075 / NRRL 31084 / PH-1)</name>
    <name type="common">Wheat head blight fungus</name>
    <name type="synonym">Fusarium graminearum</name>
    <dbReference type="NCBI Taxonomy" id="229533"/>
    <lineage>
        <taxon>Eukaryota</taxon>
        <taxon>Fungi</taxon>
        <taxon>Dikarya</taxon>
        <taxon>Ascomycota</taxon>
        <taxon>Pezizomycotina</taxon>
        <taxon>Sordariomycetes</taxon>
        <taxon>Hypocreomycetidae</taxon>
        <taxon>Hypocreales</taxon>
        <taxon>Nectriaceae</taxon>
        <taxon>Fusarium</taxon>
    </lineage>
</organism>
<protein>
    <submittedName>
        <fullName evidence="2">Chromosome 4, complete genome</fullName>
    </submittedName>
</protein>
<reference evidence="3 4" key="1">
    <citation type="journal article" date="2007" name="Science">
        <title>The Fusarium graminearum genome reveals a link between localized polymorphism and pathogen specialization.</title>
        <authorList>
            <person name="Cuomo C.A."/>
            <person name="Gueldener U."/>
            <person name="Xu J.-R."/>
            <person name="Trail F."/>
            <person name="Turgeon B.G."/>
            <person name="Di Pietro A."/>
            <person name="Walton J.D."/>
            <person name="Ma L.-J."/>
            <person name="Baker S.E."/>
            <person name="Rep M."/>
            <person name="Adam G."/>
            <person name="Antoniw J."/>
            <person name="Baldwin T."/>
            <person name="Calvo S.E."/>
            <person name="Chang Y.-L."/>
            <person name="DeCaprio D."/>
            <person name="Gale L.R."/>
            <person name="Gnerre S."/>
            <person name="Goswami R.S."/>
            <person name="Hammond-Kosack K."/>
            <person name="Harris L.J."/>
            <person name="Hilburn K."/>
            <person name="Kennell J.C."/>
            <person name="Kroken S."/>
            <person name="Magnuson J.K."/>
            <person name="Mannhaupt G."/>
            <person name="Mauceli E.W."/>
            <person name="Mewes H.-W."/>
            <person name="Mitterbauer R."/>
            <person name="Muehlbauer G."/>
            <person name="Muensterkoetter M."/>
            <person name="Nelson D."/>
            <person name="O'Donnell K."/>
            <person name="Ouellet T."/>
            <person name="Qi W."/>
            <person name="Quesneville H."/>
            <person name="Roncero M.I.G."/>
            <person name="Seong K.-Y."/>
            <person name="Tetko I.V."/>
            <person name="Urban M."/>
            <person name="Waalwijk C."/>
            <person name="Ward T.J."/>
            <person name="Yao J."/>
            <person name="Birren B.W."/>
            <person name="Kistler H.C."/>
        </authorList>
    </citation>
    <scope>NUCLEOTIDE SEQUENCE [LARGE SCALE GENOMIC DNA]</scope>
    <source>
        <strain evidence="4">ATCC MYA-4620 / CBS 123657 / FGSC 9075 / NRRL 31084 / PH-1</strain>
        <strain evidence="3">PH-1 / ATCC MYA-4620 / FGSC 9075 / NRRL 31084</strain>
    </source>
</reference>
<keyword evidence="4" id="KW-1185">Reference proteome</keyword>
<proteinExistence type="predicted"/>
<reference evidence="3" key="4">
    <citation type="submission" date="2017-01" db="UniProtKB">
        <authorList>
            <consortium name="EnsemblFungi"/>
        </authorList>
    </citation>
    <scope>IDENTIFICATION</scope>
    <source>
        <strain evidence="3">PH-1 / ATCC MYA-4620 / FGSC 9075 / NRRL 31084</strain>
    </source>
</reference>
<evidence type="ECO:0000313" key="3">
    <source>
        <dbReference type="EnsemblFungi" id="CEF83795"/>
    </source>
</evidence>
<evidence type="ECO:0000313" key="4">
    <source>
        <dbReference type="Proteomes" id="UP000070720"/>
    </source>
</evidence>
<dbReference type="EMBL" id="HG970335">
    <property type="protein sequence ID" value="CEF83795.1"/>
    <property type="molecule type" value="Genomic_DNA"/>
</dbReference>
<reference evidence="3 4" key="2">
    <citation type="journal article" date="2010" name="Nature">
        <title>Comparative genomics reveals mobile pathogenicity chromosomes in Fusarium.</title>
        <authorList>
            <person name="Ma L.J."/>
            <person name="van der Does H.C."/>
            <person name="Borkovich K.A."/>
            <person name="Coleman J.J."/>
            <person name="Daboussi M.J."/>
            <person name="Di Pietro A."/>
            <person name="Dufresne M."/>
            <person name="Freitag M."/>
            <person name="Grabherr M."/>
            <person name="Henrissat B."/>
            <person name="Houterman P.M."/>
            <person name="Kang S."/>
            <person name="Shim W.B."/>
            <person name="Woloshuk C."/>
            <person name="Xie X."/>
            <person name="Xu J.R."/>
            <person name="Antoniw J."/>
            <person name="Baker S.E."/>
            <person name="Bluhm B.H."/>
            <person name="Breakspear A."/>
            <person name="Brown D.W."/>
            <person name="Butchko R.A."/>
            <person name="Chapman S."/>
            <person name="Coulson R."/>
            <person name="Coutinho P.M."/>
            <person name="Danchin E.G."/>
            <person name="Diener A."/>
            <person name="Gale L.R."/>
            <person name="Gardiner D.M."/>
            <person name="Goff S."/>
            <person name="Hammond-Kosack K.E."/>
            <person name="Hilburn K."/>
            <person name="Hua-Van A."/>
            <person name="Jonkers W."/>
            <person name="Kazan K."/>
            <person name="Kodira C.D."/>
            <person name="Koehrsen M."/>
            <person name="Kumar L."/>
            <person name="Lee Y.H."/>
            <person name="Li L."/>
            <person name="Manners J.M."/>
            <person name="Miranda-Saavedra D."/>
            <person name="Mukherjee M."/>
            <person name="Park G."/>
            <person name="Park J."/>
            <person name="Park S.Y."/>
            <person name="Proctor R.H."/>
            <person name="Regev A."/>
            <person name="Ruiz-Roldan M.C."/>
            <person name="Sain D."/>
            <person name="Sakthikumar S."/>
            <person name="Sykes S."/>
            <person name="Schwartz D.C."/>
            <person name="Turgeon B.G."/>
            <person name="Wapinski I."/>
            <person name="Yoder O."/>
            <person name="Young S."/>
            <person name="Zeng Q."/>
            <person name="Zhou S."/>
            <person name="Galagan J."/>
            <person name="Cuomo C.A."/>
            <person name="Kistler H.C."/>
            <person name="Rep M."/>
        </authorList>
    </citation>
    <scope>GENOME REANNOTATION</scope>
    <source>
        <strain evidence="4">ATCC MYA-4620 / CBS 123657 / FGSC 9075 / NRRL 31084 / PH-1</strain>
        <strain evidence="3">PH-1 / ATCC MYA-4620 / FGSC 9075 / NRRL 31084</strain>
    </source>
</reference>
<dbReference type="Proteomes" id="UP000070720">
    <property type="component" value="Chromosome 4"/>
</dbReference>
<dbReference type="KEGG" id="fgr:FGSG_13061"/>
<dbReference type="EnsemblFungi" id="CEF83795">
    <property type="protein sequence ID" value="CEF83795"/>
    <property type="gene ID" value="FGRRES_13061"/>
</dbReference>
<dbReference type="HOGENOM" id="CLU_1768236_0_0_1"/>
<accession>I1S883</accession>
<accession>A0A098DPN9</accession>
<gene>
    <name evidence="2" type="ORF">FGRAMPH1_01T23997</name>
</gene>
<dbReference type="InParanoid" id="I1S883"/>